<dbReference type="RefSeq" id="WP_020441674.1">
    <property type="nucleotide sequence ID" value="NC_021663.1"/>
</dbReference>
<evidence type="ECO:0000256" key="4">
    <source>
        <dbReference type="ARBA" id="ARBA00022827"/>
    </source>
</evidence>
<keyword evidence="5 7" id="KW-0560">Oxidoreductase</keyword>
<dbReference type="Gene3D" id="1.20.140.10">
    <property type="entry name" value="Butyryl-CoA Dehydrogenase, subunit A, domain 3"/>
    <property type="match status" value="1"/>
</dbReference>
<evidence type="ECO:0000259" key="8">
    <source>
        <dbReference type="Pfam" id="PF00441"/>
    </source>
</evidence>
<evidence type="ECO:0000259" key="10">
    <source>
        <dbReference type="Pfam" id="PF02771"/>
    </source>
</evidence>
<feature type="domain" description="Acyl-CoA oxidase/dehydrogenase middle" evidence="9">
    <location>
        <begin position="126"/>
        <end position="222"/>
    </location>
</feature>
<dbReference type="PATRIC" id="fig|1200352.3.peg.1701"/>
<keyword evidence="12" id="KW-1185">Reference proteome</keyword>
<dbReference type="GO" id="GO:0005737">
    <property type="term" value="C:cytoplasm"/>
    <property type="evidence" value="ECO:0007669"/>
    <property type="project" value="TreeGrafter"/>
</dbReference>
<dbReference type="Pfam" id="PF00441">
    <property type="entry name" value="Acyl-CoA_dh_1"/>
    <property type="match status" value="1"/>
</dbReference>
<dbReference type="SUPFAM" id="SSF47203">
    <property type="entry name" value="Acyl-CoA dehydrogenase C-terminal domain-like"/>
    <property type="match status" value="1"/>
</dbReference>
<keyword evidence="3 7" id="KW-0285">Flavoprotein</keyword>
<evidence type="ECO:0000256" key="5">
    <source>
        <dbReference type="ARBA" id="ARBA00023002"/>
    </source>
</evidence>
<dbReference type="InterPro" id="IPR013786">
    <property type="entry name" value="AcylCoA_DH/ox_N"/>
</dbReference>
<dbReference type="OrthoDB" id="8876745at2"/>
<dbReference type="Pfam" id="PF02770">
    <property type="entry name" value="Acyl-CoA_dh_M"/>
    <property type="match status" value="1"/>
</dbReference>
<keyword evidence="4 7" id="KW-0274">FAD</keyword>
<evidence type="ECO:0000259" key="9">
    <source>
        <dbReference type="Pfam" id="PF02770"/>
    </source>
</evidence>
<protein>
    <submittedName>
        <fullName evidence="11">Acyl-CoA dehydrogenase FadE</fullName>
    </submittedName>
</protein>
<dbReference type="InterPro" id="IPR009100">
    <property type="entry name" value="AcylCoA_DH/oxidase_NM_dom_sf"/>
</dbReference>
<dbReference type="Gene3D" id="2.40.110.10">
    <property type="entry name" value="Butyryl-CoA Dehydrogenase, subunit A, domain 2"/>
    <property type="match status" value="1"/>
</dbReference>
<reference evidence="11 12" key="1">
    <citation type="submission" date="2012-06" db="EMBL/GenBank/DDBJ databases">
        <title>Complete genome sequence of Corynebacterium terpenotabidum Y-11 (=DSM 44721).</title>
        <authorList>
            <person name="Ruckert C."/>
            <person name="Albersmeier A."/>
            <person name="Al-Dilaimi A."/>
            <person name="Szczepanowski R."/>
            <person name="Kalinowski J."/>
        </authorList>
    </citation>
    <scope>NUCLEOTIDE SEQUENCE [LARGE SCALE GENOMIC DNA]</scope>
    <source>
        <strain evidence="11 12">Y-11</strain>
    </source>
</reference>
<dbReference type="Proteomes" id="UP000014809">
    <property type="component" value="Chromosome"/>
</dbReference>
<gene>
    <name evidence="11" type="ORF">A606_08365</name>
</gene>
<comment type="similarity">
    <text evidence="2 7">Belongs to the acyl-CoA dehydrogenase family.</text>
</comment>
<dbReference type="GO" id="GO:0050660">
    <property type="term" value="F:flavin adenine dinucleotide binding"/>
    <property type="evidence" value="ECO:0007669"/>
    <property type="project" value="InterPro"/>
</dbReference>
<dbReference type="FunFam" id="2.40.110.10:FF:000002">
    <property type="entry name" value="Acyl-CoA dehydrogenase fadE12"/>
    <property type="match status" value="1"/>
</dbReference>
<dbReference type="InterPro" id="IPR046373">
    <property type="entry name" value="Acyl-CoA_Oxase/DH_mid-dom_sf"/>
</dbReference>
<proteinExistence type="inferred from homology"/>
<evidence type="ECO:0000256" key="7">
    <source>
        <dbReference type="RuleBase" id="RU362125"/>
    </source>
</evidence>
<comment type="cofactor">
    <cofactor evidence="1 7">
        <name>FAD</name>
        <dbReference type="ChEBI" id="CHEBI:57692"/>
    </cofactor>
</comment>
<dbReference type="SUPFAM" id="SSF56645">
    <property type="entry name" value="Acyl-CoA dehydrogenase NM domain-like"/>
    <property type="match status" value="1"/>
</dbReference>
<dbReference type="InterPro" id="IPR036250">
    <property type="entry name" value="AcylCo_DH-like_C"/>
</dbReference>
<dbReference type="AlphaFoldDB" id="S4XL46"/>
<dbReference type="PANTHER" id="PTHR48083:SF28">
    <property type="entry name" value="ACYL-COA DEHYDROGENASE FAMILY PROTEIN (AFU_ORTHOLOGUE AFUA_6G10880)-RELATED"/>
    <property type="match status" value="1"/>
</dbReference>
<sequence length="387" mass="41884">MTYQDWTSFEITSLHDLATDFTRTEILPHQDQWEAEGLIPRSLSQAAANLGLLGIDFPEKVGGGGAGFREFATIIEAMHEAGAAAGIEPALFTVAISCPHLIAAGGDDLVDRYVRPALAGEKIGSLAITEPGGGSDVGHLKTTARRDGDEYVINGSKTFITSAVRGDFTVVAARTGGPDQPGARGVSLIVVDNDTPGFTVTRKLAKMGWRCSDTAELAFTDVRVPVSNLIGEENTGFQLISLGFVTERLTLAVQAYSQAQRCLDLSVQWCRDRETFGAPLISRQHIQMQLAEMARRIDVARVYTRAIIDRWDDGETDLVTEACFAKNTCTEVGEWVTDTAVQLFGGAGFMDGTEVERQYRDMRVNGIGGGTVEILRELSARRLGYTA</sequence>
<dbReference type="GO" id="GO:0003995">
    <property type="term" value="F:acyl-CoA dehydrogenase activity"/>
    <property type="evidence" value="ECO:0007669"/>
    <property type="project" value="TreeGrafter"/>
</dbReference>
<name>S4XL46_9CORY</name>
<feature type="domain" description="Acyl-CoA dehydrogenase/oxidase N-terminal" evidence="10">
    <location>
        <begin position="13"/>
        <end position="121"/>
    </location>
</feature>
<evidence type="ECO:0000313" key="12">
    <source>
        <dbReference type="Proteomes" id="UP000014809"/>
    </source>
</evidence>
<dbReference type="GO" id="GO:0033539">
    <property type="term" value="P:fatty acid beta-oxidation using acyl-CoA dehydrogenase"/>
    <property type="evidence" value="ECO:0007669"/>
    <property type="project" value="TreeGrafter"/>
</dbReference>
<dbReference type="InterPro" id="IPR050741">
    <property type="entry name" value="Acyl-CoA_dehydrogenase"/>
</dbReference>
<dbReference type="STRING" id="1200352.A606_08365"/>
<accession>S4XL46</accession>
<dbReference type="PANTHER" id="PTHR48083">
    <property type="entry name" value="MEDIUM-CHAIN SPECIFIC ACYL-COA DEHYDROGENASE, MITOCHONDRIAL-RELATED"/>
    <property type="match status" value="1"/>
</dbReference>
<evidence type="ECO:0000256" key="6">
    <source>
        <dbReference type="ARBA" id="ARBA00052546"/>
    </source>
</evidence>
<evidence type="ECO:0000256" key="3">
    <source>
        <dbReference type="ARBA" id="ARBA00022630"/>
    </source>
</evidence>
<feature type="domain" description="Acyl-CoA dehydrogenase/oxidase C-terminal" evidence="8">
    <location>
        <begin position="234"/>
        <end position="383"/>
    </location>
</feature>
<dbReference type="FunFam" id="1.20.140.10:FF:000001">
    <property type="entry name" value="Acyl-CoA dehydrogenase"/>
    <property type="match status" value="1"/>
</dbReference>
<organism evidence="11 12">
    <name type="scientific">Corynebacterium terpenotabidum Y-11</name>
    <dbReference type="NCBI Taxonomy" id="1200352"/>
    <lineage>
        <taxon>Bacteria</taxon>
        <taxon>Bacillati</taxon>
        <taxon>Actinomycetota</taxon>
        <taxon>Actinomycetes</taxon>
        <taxon>Mycobacteriales</taxon>
        <taxon>Corynebacteriaceae</taxon>
        <taxon>Corynebacterium</taxon>
    </lineage>
</organism>
<dbReference type="InterPro" id="IPR037069">
    <property type="entry name" value="AcylCoA_DH/ox_N_sf"/>
</dbReference>
<dbReference type="Pfam" id="PF02771">
    <property type="entry name" value="Acyl-CoA_dh_N"/>
    <property type="match status" value="1"/>
</dbReference>
<evidence type="ECO:0000313" key="11">
    <source>
        <dbReference type="EMBL" id="AGP31318.1"/>
    </source>
</evidence>
<dbReference type="Gene3D" id="1.10.540.10">
    <property type="entry name" value="Acyl-CoA dehydrogenase/oxidase, N-terminal domain"/>
    <property type="match status" value="1"/>
</dbReference>
<dbReference type="EMBL" id="CP003696">
    <property type="protein sequence ID" value="AGP31318.1"/>
    <property type="molecule type" value="Genomic_DNA"/>
</dbReference>
<dbReference type="InterPro" id="IPR009075">
    <property type="entry name" value="AcylCo_DH/oxidase_C"/>
</dbReference>
<dbReference type="KEGG" id="cter:A606_08365"/>
<dbReference type="eggNOG" id="COG1960">
    <property type="taxonomic scope" value="Bacteria"/>
</dbReference>
<dbReference type="HOGENOM" id="CLU_018204_3_5_11"/>
<evidence type="ECO:0000256" key="2">
    <source>
        <dbReference type="ARBA" id="ARBA00009347"/>
    </source>
</evidence>
<dbReference type="InterPro" id="IPR006091">
    <property type="entry name" value="Acyl-CoA_Oxase/DH_mid-dom"/>
</dbReference>
<evidence type="ECO:0000256" key="1">
    <source>
        <dbReference type="ARBA" id="ARBA00001974"/>
    </source>
</evidence>
<comment type="catalytic activity">
    <reaction evidence="6">
        <text>a 2,3-saturated acyl-CoA + A = a 2,3-dehydroacyl-CoA + AH2</text>
        <dbReference type="Rhea" id="RHEA:48608"/>
        <dbReference type="ChEBI" id="CHEBI:13193"/>
        <dbReference type="ChEBI" id="CHEBI:17499"/>
        <dbReference type="ChEBI" id="CHEBI:60015"/>
        <dbReference type="ChEBI" id="CHEBI:65111"/>
    </reaction>
</comment>